<dbReference type="SUPFAM" id="SSF53474">
    <property type="entry name" value="alpha/beta-Hydrolases"/>
    <property type="match status" value="1"/>
</dbReference>
<sequence length="259" mass="27852">MDADSGVDFGNGVYLDTRAAGSGDRVALLLPGAERAAENATFVESLAEEFSVVVPSHPGFGRSARPDWCTTVGDLADIYVDWLERSEASDVTLVGLQFGGWIALEIAVRRPAQLARLVLVDAVGVKLGGPLDRDFADIFATPYAGLERLYYADTAFGLGDLGSAREDDVLEMARNDEALVLYGWEPYLHDPRLGRAIERIDVPTLLIWGSHDGIVSPDHGRGLAAKIAGARFEEIDGAGHRPQVERAEDVARSITTFAG</sequence>
<dbReference type="PRINTS" id="PR00111">
    <property type="entry name" value="ABHYDROLASE"/>
</dbReference>
<dbReference type="InterPro" id="IPR050266">
    <property type="entry name" value="AB_hydrolase_sf"/>
</dbReference>
<dbReference type="EMBL" id="SMKR01000028">
    <property type="protein sequence ID" value="TDD27933.1"/>
    <property type="molecule type" value="Genomic_DNA"/>
</dbReference>
<dbReference type="GO" id="GO:0016787">
    <property type="term" value="F:hydrolase activity"/>
    <property type="evidence" value="ECO:0007669"/>
    <property type="project" value="UniProtKB-KW"/>
</dbReference>
<dbReference type="Gene3D" id="3.40.50.1820">
    <property type="entry name" value="alpha/beta hydrolase"/>
    <property type="match status" value="1"/>
</dbReference>
<dbReference type="Proteomes" id="UP000295172">
    <property type="component" value="Unassembled WGS sequence"/>
</dbReference>
<feature type="domain" description="AB hydrolase-1" evidence="1">
    <location>
        <begin position="40"/>
        <end position="252"/>
    </location>
</feature>
<reference evidence="2 3" key="1">
    <citation type="submission" date="2019-02" db="EMBL/GenBank/DDBJ databases">
        <title>Draft genome sequences of novel Actinobacteria.</title>
        <authorList>
            <person name="Sahin N."/>
            <person name="Ay H."/>
            <person name="Saygin H."/>
        </authorList>
    </citation>
    <scope>NUCLEOTIDE SEQUENCE [LARGE SCALE GENOMIC DNA]</scope>
    <source>
        <strain evidence="2 3">16K104</strain>
    </source>
</reference>
<organism evidence="2 3">
    <name type="scientific">Kribbella turkmenica</name>
    <dbReference type="NCBI Taxonomy" id="2530375"/>
    <lineage>
        <taxon>Bacteria</taxon>
        <taxon>Bacillati</taxon>
        <taxon>Actinomycetota</taxon>
        <taxon>Actinomycetes</taxon>
        <taxon>Propionibacteriales</taxon>
        <taxon>Kribbellaceae</taxon>
        <taxon>Kribbella</taxon>
    </lineage>
</organism>
<keyword evidence="3" id="KW-1185">Reference proteome</keyword>
<comment type="caution">
    <text evidence="2">The sequence shown here is derived from an EMBL/GenBank/DDBJ whole genome shotgun (WGS) entry which is preliminary data.</text>
</comment>
<dbReference type="Pfam" id="PF12697">
    <property type="entry name" value="Abhydrolase_6"/>
    <property type="match status" value="1"/>
</dbReference>
<dbReference type="InterPro" id="IPR029058">
    <property type="entry name" value="AB_hydrolase_fold"/>
</dbReference>
<dbReference type="PANTHER" id="PTHR43798">
    <property type="entry name" value="MONOACYLGLYCEROL LIPASE"/>
    <property type="match status" value="1"/>
</dbReference>
<proteinExistence type="predicted"/>
<evidence type="ECO:0000313" key="2">
    <source>
        <dbReference type="EMBL" id="TDD27933.1"/>
    </source>
</evidence>
<keyword evidence="2" id="KW-0378">Hydrolase</keyword>
<dbReference type="AlphaFoldDB" id="A0A4R4XBI3"/>
<dbReference type="InterPro" id="IPR000073">
    <property type="entry name" value="AB_hydrolase_1"/>
</dbReference>
<gene>
    <name evidence="2" type="ORF">E1218_08935</name>
</gene>
<accession>A0A4R4XBI3</accession>
<dbReference type="OrthoDB" id="27092at2"/>
<name>A0A4R4XBI3_9ACTN</name>
<evidence type="ECO:0000259" key="1">
    <source>
        <dbReference type="Pfam" id="PF12697"/>
    </source>
</evidence>
<protein>
    <submittedName>
        <fullName evidence="2">Alpha/beta hydrolase</fullName>
    </submittedName>
</protein>
<evidence type="ECO:0000313" key="3">
    <source>
        <dbReference type="Proteomes" id="UP000295172"/>
    </source>
</evidence>
<dbReference type="GO" id="GO:0016020">
    <property type="term" value="C:membrane"/>
    <property type="evidence" value="ECO:0007669"/>
    <property type="project" value="TreeGrafter"/>
</dbReference>
<dbReference type="PANTHER" id="PTHR43798:SF33">
    <property type="entry name" value="HYDROLASE, PUTATIVE (AFU_ORTHOLOGUE AFUA_2G14860)-RELATED"/>
    <property type="match status" value="1"/>
</dbReference>